<dbReference type="SUPFAM" id="SSF53901">
    <property type="entry name" value="Thiolase-like"/>
    <property type="match status" value="2"/>
</dbReference>
<feature type="domain" description="Ketosynthase family 3 (KS3)" evidence="14">
    <location>
        <begin position="3"/>
        <end position="410"/>
    </location>
</feature>
<dbReference type="EC" id="2.3.1.179" evidence="3 11"/>
<keyword evidence="5 11" id="KW-0444">Lipid biosynthesis</keyword>
<dbReference type="FunFam" id="3.40.47.10:FF:000029">
    <property type="entry name" value="3-oxoacyl-[acyl-carrier-protein] synthase 1"/>
    <property type="match status" value="1"/>
</dbReference>
<evidence type="ECO:0000256" key="2">
    <source>
        <dbReference type="ARBA" id="ARBA00008467"/>
    </source>
</evidence>
<dbReference type="GO" id="GO:0030497">
    <property type="term" value="P:fatty acid elongation"/>
    <property type="evidence" value="ECO:0007669"/>
    <property type="project" value="UniProtKB-ARBA"/>
</dbReference>
<keyword evidence="7" id="KW-0276">Fatty acid metabolism</keyword>
<sequence>MQESSLVITGMGAVTPIGIGTDTYWNNLVSGVCGIDAITRFPTDTLPVRIAAEVRGFDADALIPRHLERNMALFAQYGFVAAQEALRDAGLTTVTDPHRIGIVMGTAMDGMSTLAATQAELSTGSLHKVGPRLVPMILGNMTAGLLAIACGFHGPSITVNTACSSGGDAIMTAAMLLLSGEADCILVVGGESILSPVLISSLAAAKALSRNNEEPARASRPFDRDRDGFVIGEGGGALVLETARHAEARGVTSYATLAGYANTQDGYHITSPDPHGAGAAKCMQLALQKAGLAPADIHYLNAHGTSTPMGDKVETLAIHAVFGTGEQAPLVSSTKGATGHMMGAGGITEIIACIKALQTGLLPPTLNYETPDPDCDLNIIANTARQADIRAAMSNSLGFGGQNSSIILTRDTANRR</sequence>
<evidence type="ECO:0000256" key="9">
    <source>
        <dbReference type="ARBA" id="ARBA00023160"/>
    </source>
</evidence>
<keyword evidence="10 11" id="KW-0012">Acyltransferase</keyword>
<dbReference type="PROSITE" id="PS00606">
    <property type="entry name" value="KS3_1"/>
    <property type="match status" value="1"/>
</dbReference>
<evidence type="ECO:0000256" key="5">
    <source>
        <dbReference type="ARBA" id="ARBA00022516"/>
    </source>
</evidence>
<dbReference type="NCBIfam" id="NF005589">
    <property type="entry name" value="PRK07314.1"/>
    <property type="match status" value="1"/>
</dbReference>
<dbReference type="InterPro" id="IPR016039">
    <property type="entry name" value="Thiolase-like"/>
</dbReference>
<dbReference type="InterPro" id="IPR014030">
    <property type="entry name" value="Ketoacyl_synth_N"/>
</dbReference>
<evidence type="ECO:0000256" key="7">
    <source>
        <dbReference type="ARBA" id="ARBA00022832"/>
    </source>
</evidence>
<evidence type="ECO:0000256" key="6">
    <source>
        <dbReference type="ARBA" id="ARBA00022679"/>
    </source>
</evidence>
<dbReference type="FunFam" id="3.40.47.10:FF:000018">
    <property type="entry name" value="3-oxoacyl-[acyl-carrier-protein] synthase 2"/>
    <property type="match status" value="1"/>
</dbReference>
<dbReference type="Pfam" id="PF02801">
    <property type="entry name" value="Ketoacyl-synt_C"/>
    <property type="match status" value="1"/>
</dbReference>
<evidence type="ECO:0000256" key="4">
    <source>
        <dbReference type="ARBA" id="ARBA00014657"/>
    </source>
</evidence>
<dbReference type="AlphaFoldDB" id="A0A9D1TPG1"/>
<comment type="similarity">
    <text evidence="2 11 13">Belongs to the thiolase-like superfamily. Beta-ketoacyl-ACP synthases family.</text>
</comment>
<dbReference type="PIRSF" id="PIRSF000447">
    <property type="entry name" value="KAS_II"/>
    <property type="match status" value="1"/>
</dbReference>
<dbReference type="InterPro" id="IPR020841">
    <property type="entry name" value="PKS_Beta-ketoAc_synthase_dom"/>
</dbReference>
<dbReference type="PANTHER" id="PTHR11712">
    <property type="entry name" value="POLYKETIDE SYNTHASE-RELATED"/>
    <property type="match status" value="1"/>
</dbReference>
<proteinExistence type="inferred from homology"/>
<reference evidence="15" key="1">
    <citation type="journal article" date="2021" name="PeerJ">
        <title>Extensive microbial diversity within the chicken gut microbiome revealed by metagenomics and culture.</title>
        <authorList>
            <person name="Gilroy R."/>
            <person name="Ravi A."/>
            <person name="Getino M."/>
            <person name="Pursley I."/>
            <person name="Horton D.L."/>
            <person name="Alikhan N.F."/>
            <person name="Baker D."/>
            <person name="Gharbi K."/>
            <person name="Hall N."/>
            <person name="Watson M."/>
            <person name="Adriaenssens E.M."/>
            <person name="Foster-Nyarko E."/>
            <person name="Jarju S."/>
            <person name="Secka A."/>
            <person name="Antonio M."/>
            <person name="Oren A."/>
            <person name="Chaudhuri R.R."/>
            <person name="La Ragione R."/>
            <person name="Hildebrand F."/>
            <person name="Pallen M.J."/>
        </authorList>
    </citation>
    <scope>NUCLEOTIDE SEQUENCE</scope>
    <source>
        <strain evidence="15">ChiHecec2B26-446</strain>
    </source>
</reference>
<dbReference type="CDD" id="cd00834">
    <property type="entry name" value="KAS_I_II"/>
    <property type="match status" value="1"/>
</dbReference>
<evidence type="ECO:0000256" key="1">
    <source>
        <dbReference type="ARBA" id="ARBA00005194"/>
    </source>
</evidence>
<dbReference type="PANTHER" id="PTHR11712:SF336">
    <property type="entry name" value="3-OXOACYL-[ACYL-CARRIER-PROTEIN] SYNTHASE, MITOCHONDRIAL"/>
    <property type="match status" value="1"/>
</dbReference>
<evidence type="ECO:0000313" key="15">
    <source>
        <dbReference type="EMBL" id="HIW00022.1"/>
    </source>
</evidence>
<feature type="active site" description="For beta-ketoacyl synthase activity" evidence="12">
    <location>
        <position position="163"/>
    </location>
</feature>
<evidence type="ECO:0000256" key="11">
    <source>
        <dbReference type="PIRNR" id="PIRNR000447"/>
    </source>
</evidence>
<comment type="caution">
    <text evidence="15">The sequence shown here is derived from an EMBL/GenBank/DDBJ whole genome shotgun (WGS) entry which is preliminary data.</text>
</comment>
<protein>
    <recommendedName>
        <fullName evidence="4 11">3-oxoacyl-[acyl-carrier-protein] synthase 2</fullName>
        <ecNumber evidence="3 11">2.3.1.179</ecNumber>
    </recommendedName>
</protein>
<comment type="catalytic activity">
    <reaction evidence="11">
        <text>(9Z)-hexadecenoyl-[ACP] + malonyl-[ACP] + H(+) = 3-oxo-(11Z)-octadecenoyl-[ACP] + holo-[ACP] + CO2</text>
        <dbReference type="Rhea" id="RHEA:55040"/>
        <dbReference type="Rhea" id="RHEA-COMP:9623"/>
        <dbReference type="Rhea" id="RHEA-COMP:9685"/>
        <dbReference type="Rhea" id="RHEA-COMP:10800"/>
        <dbReference type="Rhea" id="RHEA-COMP:14074"/>
        <dbReference type="ChEBI" id="CHEBI:15378"/>
        <dbReference type="ChEBI" id="CHEBI:16526"/>
        <dbReference type="ChEBI" id="CHEBI:64479"/>
        <dbReference type="ChEBI" id="CHEBI:78449"/>
        <dbReference type="ChEBI" id="CHEBI:83989"/>
        <dbReference type="ChEBI" id="CHEBI:138538"/>
        <dbReference type="EC" id="2.3.1.179"/>
    </reaction>
</comment>
<dbReference type="SMART" id="SM00825">
    <property type="entry name" value="PKS_KS"/>
    <property type="match status" value="1"/>
</dbReference>
<dbReference type="GO" id="GO:0004315">
    <property type="term" value="F:3-oxoacyl-[acyl-carrier-protein] synthase activity"/>
    <property type="evidence" value="ECO:0007669"/>
    <property type="project" value="UniProtKB-EC"/>
</dbReference>
<dbReference type="Pfam" id="PF00109">
    <property type="entry name" value="ketoacyl-synt"/>
    <property type="match status" value="1"/>
</dbReference>
<dbReference type="InterPro" id="IPR014031">
    <property type="entry name" value="Ketoacyl_synth_C"/>
</dbReference>
<keyword evidence="9 11" id="KW-0275">Fatty acid biosynthesis</keyword>
<name>A0A9D1TPG1_9BACT</name>
<keyword evidence="8" id="KW-0443">Lipid metabolism</keyword>
<accession>A0A9D1TPG1</accession>
<comment type="catalytic activity">
    <reaction evidence="11">
        <text>a fatty acyl-[ACP] + malonyl-[ACP] + H(+) = a 3-oxoacyl-[ACP] + holo-[ACP] + CO2</text>
        <dbReference type="Rhea" id="RHEA:22836"/>
        <dbReference type="Rhea" id="RHEA-COMP:9623"/>
        <dbReference type="Rhea" id="RHEA-COMP:9685"/>
        <dbReference type="Rhea" id="RHEA-COMP:9916"/>
        <dbReference type="Rhea" id="RHEA-COMP:14125"/>
        <dbReference type="ChEBI" id="CHEBI:15378"/>
        <dbReference type="ChEBI" id="CHEBI:16526"/>
        <dbReference type="ChEBI" id="CHEBI:64479"/>
        <dbReference type="ChEBI" id="CHEBI:78449"/>
        <dbReference type="ChEBI" id="CHEBI:78776"/>
        <dbReference type="ChEBI" id="CHEBI:138651"/>
    </reaction>
</comment>
<dbReference type="Proteomes" id="UP000886752">
    <property type="component" value="Unassembled WGS sequence"/>
</dbReference>
<dbReference type="PROSITE" id="PS52004">
    <property type="entry name" value="KS3_2"/>
    <property type="match status" value="1"/>
</dbReference>
<reference evidence="15" key="2">
    <citation type="submission" date="2021-04" db="EMBL/GenBank/DDBJ databases">
        <authorList>
            <person name="Gilroy R."/>
        </authorList>
    </citation>
    <scope>NUCLEOTIDE SEQUENCE</scope>
    <source>
        <strain evidence="15">ChiHecec2B26-446</strain>
    </source>
</reference>
<evidence type="ECO:0000256" key="13">
    <source>
        <dbReference type="RuleBase" id="RU003694"/>
    </source>
</evidence>
<dbReference type="EMBL" id="DXHV01000029">
    <property type="protein sequence ID" value="HIW00022.1"/>
    <property type="molecule type" value="Genomic_DNA"/>
</dbReference>
<comment type="function">
    <text evidence="11">Involved in the type II fatty acid elongation cycle. Catalyzes the elongation of a wide range of acyl-ACP by the addition of two carbons from malonyl-ACP to an acyl acceptor. Can efficiently catalyze the conversion of palmitoleoyl-ACP (cis-hexadec-9-enoyl-ACP) to cis-vaccenoyl-ACP (cis-octadec-11-enoyl-ACP), an essential step in the thermal regulation of fatty acid composition.</text>
</comment>
<dbReference type="Gene3D" id="3.40.47.10">
    <property type="match status" value="1"/>
</dbReference>
<dbReference type="InterPro" id="IPR000794">
    <property type="entry name" value="Beta-ketoacyl_synthase"/>
</dbReference>
<evidence type="ECO:0000256" key="10">
    <source>
        <dbReference type="ARBA" id="ARBA00023315"/>
    </source>
</evidence>
<dbReference type="InterPro" id="IPR017568">
    <property type="entry name" value="3-oxoacyl-ACP_synth-2"/>
</dbReference>
<evidence type="ECO:0000256" key="8">
    <source>
        <dbReference type="ARBA" id="ARBA00023098"/>
    </source>
</evidence>
<evidence type="ECO:0000259" key="14">
    <source>
        <dbReference type="PROSITE" id="PS52004"/>
    </source>
</evidence>
<keyword evidence="6 11" id="KW-0808">Transferase</keyword>
<evidence type="ECO:0000256" key="12">
    <source>
        <dbReference type="PIRSR" id="PIRSR000447-1"/>
    </source>
</evidence>
<dbReference type="InterPro" id="IPR018201">
    <property type="entry name" value="Ketoacyl_synth_AS"/>
</dbReference>
<evidence type="ECO:0000256" key="3">
    <source>
        <dbReference type="ARBA" id="ARBA00012356"/>
    </source>
</evidence>
<gene>
    <name evidence="15" type="ORF">H9894_02380</name>
</gene>
<organism evidence="15 16">
    <name type="scientific">Candidatus Desulfovibrio intestinipullorum</name>
    <dbReference type="NCBI Taxonomy" id="2838536"/>
    <lineage>
        <taxon>Bacteria</taxon>
        <taxon>Pseudomonadati</taxon>
        <taxon>Thermodesulfobacteriota</taxon>
        <taxon>Desulfovibrionia</taxon>
        <taxon>Desulfovibrionales</taxon>
        <taxon>Desulfovibrionaceae</taxon>
        <taxon>Desulfovibrio</taxon>
    </lineage>
</organism>
<comment type="pathway">
    <text evidence="1 11">Lipid metabolism; fatty acid biosynthesis.</text>
</comment>
<evidence type="ECO:0000313" key="16">
    <source>
        <dbReference type="Proteomes" id="UP000886752"/>
    </source>
</evidence>